<organism evidence="6 7">
    <name type="scientific">Halovibrio salipaludis</name>
    <dbReference type="NCBI Taxonomy" id="2032626"/>
    <lineage>
        <taxon>Bacteria</taxon>
        <taxon>Pseudomonadati</taxon>
        <taxon>Pseudomonadota</taxon>
        <taxon>Gammaproteobacteria</taxon>
        <taxon>Oceanospirillales</taxon>
        <taxon>Halomonadaceae</taxon>
        <taxon>Halovibrio</taxon>
    </lineage>
</organism>
<dbReference type="SMART" id="SM00342">
    <property type="entry name" value="HTH_ARAC"/>
    <property type="match status" value="1"/>
</dbReference>
<evidence type="ECO:0000313" key="6">
    <source>
        <dbReference type="EMBL" id="PAU82391.1"/>
    </source>
</evidence>
<dbReference type="AlphaFoldDB" id="A0A2A2FA68"/>
<dbReference type="RefSeq" id="WP_095616485.1">
    <property type="nucleotide sequence ID" value="NZ_NSKD01000001.1"/>
</dbReference>
<proteinExistence type="predicted"/>
<dbReference type="EMBL" id="NSKD01000001">
    <property type="protein sequence ID" value="PAU82391.1"/>
    <property type="molecule type" value="Genomic_DNA"/>
</dbReference>
<accession>A0A2A2FA68</accession>
<evidence type="ECO:0000256" key="2">
    <source>
        <dbReference type="ARBA" id="ARBA00023125"/>
    </source>
</evidence>
<sequence length="359" mass="40423">MIAVQKKTVGKQGPRPGIPTNYSRLIARELDLAAKQLPSLLRGTGLGVTQFLSEDDLLTVAQQTRILRNAMELSGQPEFGLRLGRRMTPATHGAMGFVAYSSPDLLTALHAVQTFLPMRAGFIELHLQQGDERLECILHYREPLDDDIQRCLSEVMVMAFFEFGEFMVGRPLHEAEVCFAHPKPGYHAMYSDFLSGQIHFDCNQLKLSLPMALCRAPNASANHENYRLAMQQCEAMLAQLQADKPSYQTRLKKMMLSRPPGTLSEEEAAASLFISKRTLARKLNHEGSSFRKIRDEILSQQAALHLRDSELSIEAIAALMNYHDSANFRRAFKRWFGQPPEQFRLNVRSNAVRPPDGQA</sequence>
<dbReference type="PANTHER" id="PTHR47894:SF1">
    <property type="entry name" value="HTH-TYPE TRANSCRIPTIONAL REGULATOR VQSM"/>
    <property type="match status" value="1"/>
</dbReference>
<name>A0A2A2FA68_9GAMM</name>
<evidence type="ECO:0000256" key="1">
    <source>
        <dbReference type="ARBA" id="ARBA00023015"/>
    </source>
</evidence>
<dbReference type="Proteomes" id="UP000218896">
    <property type="component" value="Unassembled WGS sequence"/>
</dbReference>
<dbReference type="GO" id="GO:0005829">
    <property type="term" value="C:cytosol"/>
    <property type="evidence" value="ECO:0007669"/>
    <property type="project" value="TreeGrafter"/>
</dbReference>
<feature type="domain" description="HTH araC/xylS-type" evidence="5">
    <location>
        <begin position="249"/>
        <end position="346"/>
    </location>
</feature>
<dbReference type="GO" id="GO:0000976">
    <property type="term" value="F:transcription cis-regulatory region binding"/>
    <property type="evidence" value="ECO:0007669"/>
    <property type="project" value="TreeGrafter"/>
</dbReference>
<dbReference type="GO" id="GO:0003700">
    <property type="term" value="F:DNA-binding transcription factor activity"/>
    <property type="evidence" value="ECO:0007669"/>
    <property type="project" value="InterPro"/>
</dbReference>
<keyword evidence="3" id="KW-0804">Transcription</keyword>
<evidence type="ECO:0000256" key="3">
    <source>
        <dbReference type="ARBA" id="ARBA00023163"/>
    </source>
</evidence>
<keyword evidence="1" id="KW-0805">Transcription regulation</keyword>
<dbReference type="OrthoDB" id="5722175at2"/>
<dbReference type="InterPro" id="IPR009057">
    <property type="entry name" value="Homeodomain-like_sf"/>
</dbReference>
<dbReference type="Gene3D" id="1.10.10.60">
    <property type="entry name" value="Homeodomain-like"/>
    <property type="match status" value="1"/>
</dbReference>
<protein>
    <submittedName>
        <fullName evidence="6">AraC family transcriptional regulator</fullName>
    </submittedName>
</protein>
<evidence type="ECO:0000256" key="4">
    <source>
        <dbReference type="SAM" id="MobiDB-lite"/>
    </source>
</evidence>
<comment type="caution">
    <text evidence="6">The sequence shown here is derived from an EMBL/GenBank/DDBJ whole genome shotgun (WGS) entry which is preliminary data.</text>
</comment>
<evidence type="ECO:0000313" key="7">
    <source>
        <dbReference type="Proteomes" id="UP000218896"/>
    </source>
</evidence>
<feature type="region of interest" description="Disordered" evidence="4">
    <location>
        <begin position="1"/>
        <end position="20"/>
    </location>
</feature>
<reference evidence="6 7" key="1">
    <citation type="submission" date="2017-08" db="EMBL/GenBank/DDBJ databases">
        <title>Halovibrio sewagensis sp. nov., isolated from wastewater of high salinity.</title>
        <authorList>
            <person name="Dong X."/>
            <person name="Zhang G."/>
        </authorList>
    </citation>
    <scope>NUCLEOTIDE SEQUENCE [LARGE SCALE GENOMIC DNA]</scope>
    <source>
        <strain evidence="6 7">YL5-2</strain>
    </source>
</reference>
<dbReference type="PANTHER" id="PTHR47894">
    <property type="entry name" value="HTH-TYPE TRANSCRIPTIONAL REGULATOR GADX"/>
    <property type="match status" value="1"/>
</dbReference>
<dbReference type="InterPro" id="IPR018060">
    <property type="entry name" value="HTH_AraC"/>
</dbReference>
<keyword evidence="7" id="KW-1185">Reference proteome</keyword>
<dbReference type="PROSITE" id="PS01124">
    <property type="entry name" value="HTH_ARAC_FAMILY_2"/>
    <property type="match status" value="1"/>
</dbReference>
<keyword evidence="2" id="KW-0238">DNA-binding</keyword>
<gene>
    <name evidence="6" type="ORF">CK501_04425</name>
</gene>
<dbReference type="Pfam" id="PF12833">
    <property type="entry name" value="HTH_18"/>
    <property type="match status" value="1"/>
</dbReference>
<dbReference type="SUPFAM" id="SSF46689">
    <property type="entry name" value="Homeodomain-like"/>
    <property type="match status" value="1"/>
</dbReference>
<dbReference type="Pfam" id="PF12625">
    <property type="entry name" value="Arabinose_bd"/>
    <property type="match status" value="1"/>
</dbReference>
<dbReference type="InterPro" id="IPR032687">
    <property type="entry name" value="AraC-type_N"/>
</dbReference>
<evidence type="ECO:0000259" key="5">
    <source>
        <dbReference type="PROSITE" id="PS01124"/>
    </source>
</evidence>